<evidence type="ECO:0000313" key="2">
    <source>
        <dbReference type="EMBL" id="MBB5193679.1"/>
    </source>
</evidence>
<dbReference type="PANTHER" id="PTHR10151:SF120">
    <property type="entry name" value="BIS(5'-ADENOSYL)-TRIPHOSPHATASE"/>
    <property type="match status" value="1"/>
</dbReference>
<keyword evidence="3" id="KW-1185">Reference proteome</keyword>
<proteinExistence type="predicted"/>
<dbReference type="AlphaFoldDB" id="A0A840RIZ8"/>
<accession>A0A840RIZ8</accession>
<dbReference type="PANTHER" id="PTHR10151">
    <property type="entry name" value="ECTONUCLEOTIDE PYROPHOSPHATASE/PHOSPHODIESTERASE"/>
    <property type="match status" value="1"/>
</dbReference>
<feature type="chain" id="PRO_5032486599" evidence="1">
    <location>
        <begin position="35"/>
        <end position="492"/>
    </location>
</feature>
<dbReference type="PROSITE" id="PS51257">
    <property type="entry name" value="PROKAR_LIPOPROTEIN"/>
    <property type="match status" value="1"/>
</dbReference>
<dbReference type="Pfam" id="PF01663">
    <property type="entry name" value="Phosphodiest"/>
    <property type="match status" value="1"/>
</dbReference>
<dbReference type="GO" id="GO:0016787">
    <property type="term" value="F:hydrolase activity"/>
    <property type="evidence" value="ECO:0007669"/>
    <property type="project" value="UniProtKB-ARBA"/>
</dbReference>
<keyword evidence="1" id="KW-0732">Signal</keyword>
<gene>
    <name evidence="2" type="ORF">HNQ50_004439</name>
</gene>
<feature type="signal peptide" evidence="1">
    <location>
        <begin position="1"/>
        <end position="34"/>
    </location>
</feature>
<comment type="caution">
    <text evidence="2">The sequence shown here is derived from an EMBL/GenBank/DDBJ whole genome shotgun (WGS) entry which is preliminary data.</text>
</comment>
<dbReference type="SUPFAM" id="SSF53649">
    <property type="entry name" value="Alkaline phosphatase-like"/>
    <property type="match status" value="1"/>
</dbReference>
<evidence type="ECO:0000256" key="1">
    <source>
        <dbReference type="SAM" id="SignalP"/>
    </source>
</evidence>
<organism evidence="2 3">
    <name type="scientific">Silvimonas terrae</name>
    <dbReference type="NCBI Taxonomy" id="300266"/>
    <lineage>
        <taxon>Bacteria</taxon>
        <taxon>Pseudomonadati</taxon>
        <taxon>Pseudomonadota</taxon>
        <taxon>Betaproteobacteria</taxon>
        <taxon>Neisseriales</taxon>
        <taxon>Chitinibacteraceae</taxon>
        <taxon>Silvimonas</taxon>
    </lineage>
</organism>
<dbReference type="RefSeq" id="WP_184103605.1">
    <property type="nucleotide sequence ID" value="NZ_JACHHN010000013.1"/>
</dbReference>
<protein>
    <submittedName>
        <fullName evidence="2">Putative AlkP superfamily pyrophosphatase or phosphodiesterase</fullName>
    </submittedName>
</protein>
<dbReference type="EMBL" id="JACHHN010000013">
    <property type="protein sequence ID" value="MBB5193679.1"/>
    <property type="molecule type" value="Genomic_DNA"/>
</dbReference>
<dbReference type="Proteomes" id="UP000543030">
    <property type="component" value="Unassembled WGS sequence"/>
</dbReference>
<evidence type="ECO:0000313" key="3">
    <source>
        <dbReference type="Proteomes" id="UP000543030"/>
    </source>
</evidence>
<dbReference type="InterPro" id="IPR017850">
    <property type="entry name" value="Alkaline_phosphatase_core_sf"/>
</dbReference>
<reference evidence="2 3" key="1">
    <citation type="submission" date="2020-08" db="EMBL/GenBank/DDBJ databases">
        <title>Genomic Encyclopedia of Type Strains, Phase IV (KMG-IV): sequencing the most valuable type-strain genomes for metagenomic binning, comparative biology and taxonomic classification.</title>
        <authorList>
            <person name="Goeker M."/>
        </authorList>
    </citation>
    <scope>NUCLEOTIDE SEQUENCE [LARGE SCALE GENOMIC DNA]</scope>
    <source>
        <strain evidence="2 3">DSM 18233</strain>
    </source>
</reference>
<sequence length="492" mass="51620">MKKLTRHCSFTTHLCVAALSAALAACSSFSPASAAPARHVLLISVDGLHEQDLTRFVMDHPQSNLARMYASGLNYQRAYAPMPSDSFPGLVALISGALPAQSGVYYDDSYDRSYAAAGSDCSHRGAEVVYDESIDQHPEQVNGGGAINPAQLPRDAVHGCTPVYPHQFVQVNTVFEVVRAHGGQTAWVDKHLAYDFVNGPSGQGVMDLYTPEIAAMGEKTTSFPAYDNLKVTAVINQINGLDSSGQHKVGVPTLFGMNFQNVSVAQKSGEGYLDANAQPGPAIASALTHVDESLGRIEAALKTAHLSKSTLVVLTAKHGQAPIDSAKLRRIDGKLLLAQVNAAAPGALAKASLDDVGLLWLNDRRTAPTVVAALNAHAAELGIAHVYSGEDMPAGFGRATDNRTPDIALAVQPGVVYTHGKKMAEHGGFGEDDRHVALLLSGPGVVPGQVEDTVSTTQVAPTILAALGLDPAALQSVQHGSARVLPGAWTAR</sequence>
<dbReference type="InterPro" id="IPR002591">
    <property type="entry name" value="Phosphodiest/P_Trfase"/>
</dbReference>
<dbReference type="Gene3D" id="3.40.720.10">
    <property type="entry name" value="Alkaline Phosphatase, subunit A"/>
    <property type="match status" value="1"/>
</dbReference>
<name>A0A840RIZ8_9NEIS</name>